<name>A0A1R4F4Y8_9MICO</name>
<dbReference type="InterPro" id="IPR039528">
    <property type="entry name" value="DPM1-like"/>
</dbReference>
<dbReference type="Gene3D" id="3.90.550.10">
    <property type="entry name" value="Spore Coat Polysaccharide Biosynthesis Protein SpsA, Chain A"/>
    <property type="match status" value="1"/>
</dbReference>
<evidence type="ECO:0000256" key="1">
    <source>
        <dbReference type="ARBA" id="ARBA00006739"/>
    </source>
</evidence>
<keyword evidence="3 5" id="KW-0808">Transferase</keyword>
<protein>
    <submittedName>
        <fullName evidence="5">Dolichol-phosphate mannosyltransferase in lipid-linked oligosaccharide synthesis cluster</fullName>
        <ecNumber evidence="5">2.4.1.83</ecNumber>
    </submittedName>
</protein>
<dbReference type="GeneID" id="303172092"/>
<evidence type="ECO:0000313" key="5">
    <source>
        <dbReference type="EMBL" id="SJM50956.1"/>
    </source>
</evidence>
<dbReference type="PANTHER" id="PTHR43398:SF1">
    <property type="entry name" value="DOLICHOL-PHOSPHATE MANNOSYLTRANSFERASE SUBUNIT 1"/>
    <property type="match status" value="1"/>
</dbReference>
<dbReference type="InterPro" id="IPR029044">
    <property type="entry name" value="Nucleotide-diphossugar_trans"/>
</dbReference>
<dbReference type="RefSeq" id="WP_234988388.1">
    <property type="nucleotide sequence ID" value="NZ_FUHU01000015.1"/>
</dbReference>
<reference evidence="5 6" key="1">
    <citation type="submission" date="2017-02" db="EMBL/GenBank/DDBJ databases">
        <authorList>
            <person name="Peterson S.W."/>
        </authorList>
    </citation>
    <scope>NUCLEOTIDE SEQUENCE [LARGE SCALE GENOMIC DNA]</scope>
    <source>
        <strain evidence="5 6">LMG 22410</strain>
    </source>
</reference>
<gene>
    <name evidence="5" type="ORF">CZ674_02595</name>
</gene>
<dbReference type="AlphaFoldDB" id="A0A1R4F4Y8"/>
<dbReference type="Proteomes" id="UP000195787">
    <property type="component" value="Unassembled WGS sequence"/>
</dbReference>
<dbReference type="EC" id="2.4.1.83" evidence="5"/>
<dbReference type="CDD" id="cd06442">
    <property type="entry name" value="DPM1_like"/>
    <property type="match status" value="1"/>
</dbReference>
<dbReference type="InterPro" id="IPR001173">
    <property type="entry name" value="Glyco_trans_2-like"/>
</dbReference>
<keyword evidence="2 5" id="KW-0328">Glycosyltransferase</keyword>
<sequence>MPASRTVVMIPTFNEIESLERTVREVRQNAPEADVLVIDDNSPDGTGDLADRLAADDPAIRVMHRTEKAGLGAAYIAGMRVAMECGYEVAIEMDADGSHPAEALPALIAAAQTNDLVIGSRYMPGGATEGWARDREVLSRTSNAFARTVLGIDVSDLTAGFRAYRTDLLRQLRLDCVTSEGYCFQIDMTRISADAGARIAEIPIVFRERKLGSSKMTGSIIGEALTKVTGWGVGRRAAQAVSLVRRLR</sequence>
<dbReference type="GO" id="GO:0004582">
    <property type="term" value="F:dolichyl-phosphate beta-D-mannosyltransferase activity"/>
    <property type="evidence" value="ECO:0007669"/>
    <property type="project" value="UniProtKB-EC"/>
</dbReference>
<comment type="similarity">
    <text evidence="1">Belongs to the glycosyltransferase 2 family.</text>
</comment>
<dbReference type="PANTHER" id="PTHR43398">
    <property type="entry name" value="DOLICHOL-PHOSPHATE MANNOSYLTRANSFERASE SUBUNIT 1"/>
    <property type="match status" value="1"/>
</dbReference>
<proteinExistence type="inferred from homology"/>
<evidence type="ECO:0000256" key="3">
    <source>
        <dbReference type="ARBA" id="ARBA00022679"/>
    </source>
</evidence>
<evidence type="ECO:0000256" key="2">
    <source>
        <dbReference type="ARBA" id="ARBA00022676"/>
    </source>
</evidence>
<evidence type="ECO:0000259" key="4">
    <source>
        <dbReference type="Pfam" id="PF00535"/>
    </source>
</evidence>
<keyword evidence="6" id="KW-1185">Reference proteome</keyword>
<dbReference type="SUPFAM" id="SSF53448">
    <property type="entry name" value="Nucleotide-diphospho-sugar transferases"/>
    <property type="match status" value="1"/>
</dbReference>
<dbReference type="EMBL" id="FUHU01000015">
    <property type="protein sequence ID" value="SJM50956.1"/>
    <property type="molecule type" value="Genomic_DNA"/>
</dbReference>
<organism evidence="5 6">
    <name type="scientific">Agrococcus casei LMG 22410</name>
    <dbReference type="NCBI Taxonomy" id="1255656"/>
    <lineage>
        <taxon>Bacteria</taxon>
        <taxon>Bacillati</taxon>
        <taxon>Actinomycetota</taxon>
        <taxon>Actinomycetes</taxon>
        <taxon>Micrococcales</taxon>
        <taxon>Microbacteriaceae</taxon>
        <taxon>Agrococcus</taxon>
    </lineage>
</organism>
<dbReference type="GO" id="GO:0016020">
    <property type="term" value="C:membrane"/>
    <property type="evidence" value="ECO:0007669"/>
    <property type="project" value="GOC"/>
</dbReference>
<dbReference type="Pfam" id="PF00535">
    <property type="entry name" value="Glycos_transf_2"/>
    <property type="match status" value="1"/>
</dbReference>
<accession>A0A1R4F4Y8</accession>
<dbReference type="GO" id="GO:0009247">
    <property type="term" value="P:glycolipid biosynthetic process"/>
    <property type="evidence" value="ECO:0007669"/>
    <property type="project" value="TreeGrafter"/>
</dbReference>
<evidence type="ECO:0000313" key="6">
    <source>
        <dbReference type="Proteomes" id="UP000195787"/>
    </source>
</evidence>
<feature type="domain" description="Glycosyltransferase 2-like" evidence="4">
    <location>
        <begin position="8"/>
        <end position="172"/>
    </location>
</feature>
<dbReference type="FunFam" id="3.90.550.10:FF:000122">
    <property type="entry name" value="Dolichol-phosphate mannosyltransferase subunit 1"/>
    <property type="match status" value="1"/>
</dbReference>